<dbReference type="AlphaFoldDB" id="A0AAD8Q2S1"/>
<sequence>MSKGRGQKRKDTLFAVWLIVLILPALLMTAVIGGYEKRKRSRVHAVSPTVSILTLQSLGLAAHGSGRPVAPLALLFRRLRTTDIRRHKESLVELDVNLEERCEKRFMLFSAG</sequence>
<dbReference type="Proteomes" id="UP001230504">
    <property type="component" value="Unassembled WGS sequence"/>
</dbReference>
<proteinExistence type="predicted"/>
<evidence type="ECO:0000313" key="3">
    <source>
        <dbReference type="Proteomes" id="UP001230504"/>
    </source>
</evidence>
<evidence type="ECO:0000256" key="1">
    <source>
        <dbReference type="SAM" id="Phobius"/>
    </source>
</evidence>
<reference evidence="2" key="1">
    <citation type="submission" date="2021-06" db="EMBL/GenBank/DDBJ databases">
        <title>Comparative genomics, transcriptomics and evolutionary studies reveal genomic signatures of adaptation to plant cell wall in hemibiotrophic fungi.</title>
        <authorList>
            <consortium name="DOE Joint Genome Institute"/>
            <person name="Baroncelli R."/>
            <person name="Diaz J.F."/>
            <person name="Benocci T."/>
            <person name="Peng M."/>
            <person name="Battaglia E."/>
            <person name="Haridas S."/>
            <person name="Andreopoulos W."/>
            <person name="Labutti K."/>
            <person name="Pangilinan J."/>
            <person name="Floch G.L."/>
            <person name="Makela M.R."/>
            <person name="Henrissat B."/>
            <person name="Grigoriev I.V."/>
            <person name="Crouch J.A."/>
            <person name="De Vries R.P."/>
            <person name="Sukno S.A."/>
            <person name="Thon M.R."/>
        </authorList>
    </citation>
    <scope>NUCLEOTIDE SEQUENCE</scope>
    <source>
        <strain evidence="2">CBS 125086</strain>
    </source>
</reference>
<organism evidence="2 3">
    <name type="scientific">Colletotrichum navitas</name>
    <dbReference type="NCBI Taxonomy" id="681940"/>
    <lineage>
        <taxon>Eukaryota</taxon>
        <taxon>Fungi</taxon>
        <taxon>Dikarya</taxon>
        <taxon>Ascomycota</taxon>
        <taxon>Pezizomycotina</taxon>
        <taxon>Sordariomycetes</taxon>
        <taxon>Hypocreomycetidae</taxon>
        <taxon>Glomerellales</taxon>
        <taxon>Glomerellaceae</taxon>
        <taxon>Colletotrichum</taxon>
        <taxon>Colletotrichum graminicola species complex</taxon>
    </lineage>
</organism>
<keyword evidence="3" id="KW-1185">Reference proteome</keyword>
<dbReference type="RefSeq" id="XP_060415598.1">
    <property type="nucleotide sequence ID" value="XM_060551106.1"/>
</dbReference>
<keyword evidence="1" id="KW-1133">Transmembrane helix</keyword>
<dbReference type="GeneID" id="85435346"/>
<feature type="transmembrane region" description="Helical" evidence="1">
    <location>
        <begin position="12"/>
        <end position="35"/>
    </location>
</feature>
<dbReference type="EMBL" id="JAHLJV010000020">
    <property type="protein sequence ID" value="KAK1594415.1"/>
    <property type="molecule type" value="Genomic_DNA"/>
</dbReference>
<gene>
    <name evidence="2" type="ORF">LY79DRAFT_156109</name>
</gene>
<keyword evidence="1" id="KW-0812">Transmembrane</keyword>
<comment type="caution">
    <text evidence="2">The sequence shown here is derived from an EMBL/GenBank/DDBJ whole genome shotgun (WGS) entry which is preliminary data.</text>
</comment>
<accession>A0AAD8Q2S1</accession>
<evidence type="ECO:0000313" key="2">
    <source>
        <dbReference type="EMBL" id="KAK1594415.1"/>
    </source>
</evidence>
<keyword evidence="1" id="KW-0472">Membrane</keyword>
<protein>
    <submittedName>
        <fullName evidence="2">Uncharacterized protein</fullName>
    </submittedName>
</protein>
<name>A0AAD8Q2S1_9PEZI</name>